<proteinExistence type="predicted"/>
<protein>
    <submittedName>
        <fullName evidence="1">Uncharacterized protein</fullName>
    </submittedName>
</protein>
<reference evidence="1" key="1">
    <citation type="submission" date="2014-05" db="EMBL/GenBank/DDBJ databases">
        <authorList>
            <person name="Chronopoulou M."/>
        </authorList>
    </citation>
    <scope>NUCLEOTIDE SEQUENCE</scope>
    <source>
        <tissue evidence="1">Whole organism</tissue>
    </source>
</reference>
<name>A0A0K2TI30_LEPSM</name>
<evidence type="ECO:0000313" key="1">
    <source>
        <dbReference type="EMBL" id="CDW25292.1"/>
    </source>
</evidence>
<dbReference type="EMBL" id="HACA01007931">
    <property type="protein sequence ID" value="CDW25292.1"/>
    <property type="molecule type" value="Transcribed_RNA"/>
</dbReference>
<sequence>MSHTIKFFICSKKKKNENKHGSPYNLKKFLQGNSLAVMKYHYFSYKRLW</sequence>
<organism evidence="1">
    <name type="scientific">Lepeophtheirus salmonis</name>
    <name type="common">Salmon louse</name>
    <name type="synonym">Caligus salmonis</name>
    <dbReference type="NCBI Taxonomy" id="72036"/>
    <lineage>
        <taxon>Eukaryota</taxon>
        <taxon>Metazoa</taxon>
        <taxon>Ecdysozoa</taxon>
        <taxon>Arthropoda</taxon>
        <taxon>Crustacea</taxon>
        <taxon>Multicrustacea</taxon>
        <taxon>Hexanauplia</taxon>
        <taxon>Copepoda</taxon>
        <taxon>Siphonostomatoida</taxon>
        <taxon>Caligidae</taxon>
        <taxon>Lepeophtheirus</taxon>
    </lineage>
</organism>
<dbReference type="AlphaFoldDB" id="A0A0K2TI30"/>
<accession>A0A0K2TI30</accession>